<proteinExistence type="predicted"/>
<dbReference type="HOGENOM" id="CLU_2886374_0_0_1"/>
<keyword evidence="1" id="KW-0472">Membrane</keyword>
<dbReference type="EMBL" id="KB908982">
    <property type="protein sequence ID" value="EOB13433.1"/>
    <property type="molecule type" value="Genomic_DNA"/>
</dbReference>
<dbReference type="AlphaFoldDB" id="R0MKX3"/>
<keyword evidence="3" id="KW-1185">Reference proteome</keyword>
<sequence>MEIGSICVYKVVCVCMYGSSLYRAGDVQGILVDLYNLIYIYILFTSLIFYCIKVKELIYSKFA</sequence>
<keyword evidence="1" id="KW-1133">Transmembrane helix</keyword>
<name>R0MKX3_NOSB1</name>
<dbReference type="Proteomes" id="UP000016927">
    <property type="component" value="Unassembled WGS sequence"/>
</dbReference>
<keyword evidence="1" id="KW-0812">Transmembrane</keyword>
<dbReference type="VEuPathDB" id="MicrosporidiaDB:NBO_74g0008"/>
<organism evidence="2 3">
    <name type="scientific">Nosema bombycis (strain CQ1 / CVCC 102059)</name>
    <name type="common">Microsporidian parasite</name>
    <name type="synonym">Pebrine of silkworm</name>
    <dbReference type="NCBI Taxonomy" id="578461"/>
    <lineage>
        <taxon>Eukaryota</taxon>
        <taxon>Fungi</taxon>
        <taxon>Fungi incertae sedis</taxon>
        <taxon>Microsporidia</taxon>
        <taxon>Nosematidae</taxon>
        <taxon>Nosema</taxon>
    </lineage>
</organism>
<evidence type="ECO:0000256" key="1">
    <source>
        <dbReference type="SAM" id="Phobius"/>
    </source>
</evidence>
<evidence type="ECO:0000313" key="2">
    <source>
        <dbReference type="EMBL" id="EOB13433.1"/>
    </source>
</evidence>
<accession>R0MKX3</accession>
<protein>
    <submittedName>
        <fullName evidence="2">Uncharacterized protein</fullName>
    </submittedName>
</protein>
<gene>
    <name evidence="2" type="ORF">NBO_74g0008</name>
</gene>
<feature type="transmembrane region" description="Helical" evidence="1">
    <location>
        <begin position="34"/>
        <end position="52"/>
    </location>
</feature>
<evidence type="ECO:0000313" key="3">
    <source>
        <dbReference type="Proteomes" id="UP000016927"/>
    </source>
</evidence>
<reference evidence="2 3" key="1">
    <citation type="journal article" date="2013" name="BMC Genomics">
        <title>Comparative genomics of parasitic silkworm microsporidia reveal an association between genome expansion and host adaptation.</title>
        <authorList>
            <person name="Pan G."/>
            <person name="Xu J."/>
            <person name="Li T."/>
            <person name="Xia Q."/>
            <person name="Liu S.L."/>
            <person name="Zhang G."/>
            <person name="Li S."/>
            <person name="Li C."/>
            <person name="Liu H."/>
            <person name="Yang L."/>
            <person name="Liu T."/>
            <person name="Zhang X."/>
            <person name="Wu Z."/>
            <person name="Fan W."/>
            <person name="Dang X."/>
            <person name="Xiang H."/>
            <person name="Tao M."/>
            <person name="Li Y."/>
            <person name="Hu J."/>
            <person name="Li Z."/>
            <person name="Lin L."/>
            <person name="Luo J."/>
            <person name="Geng L."/>
            <person name="Wang L."/>
            <person name="Long M."/>
            <person name="Wan Y."/>
            <person name="He N."/>
            <person name="Zhang Z."/>
            <person name="Lu C."/>
            <person name="Keeling P.J."/>
            <person name="Wang J."/>
            <person name="Xiang Z."/>
            <person name="Zhou Z."/>
        </authorList>
    </citation>
    <scope>NUCLEOTIDE SEQUENCE [LARGE SCALE GENOMIC DNA]</scope>
    <source>
        <strain evidence="3">CQ1 / CVCC 102059</strain>
    </source>
</reference>